<evidence type="ECO:0000256" key="10">
    <source>
        <dbReference type="ARBA" id="ARBA00023157"/>
    </source>
</evidence>
<feature type="compositionally biased region" description="Basic and acidic residues" evidence="13">
    <location>
        <begin position="229"/>
        <end position="240"/>
    </location>
</feature>
<dbReference type="SUPFAM" id="SSF55486">
    <property type="entry name" value="Metalloproteases ('zincins'), catalytic domain"/>
    <property type="match status" value="1"/>
</dbReference>
<dbReference type="Gene3D" id="3.40.390.10">
    <property type="entry name" value="Collagenase (Catalytic Domain)"/>
    <property type="match status" value="1"/>
</dbReference>
<dbReference type="OrthoDB" id="10066656at2759"/>
<evidence type="ECO:0000256" key="11">
    <source>
        <dbReference type="ARBA" id="ARBA00023180"/>
    </source>
</evidence>
<feature type="compositionally biased region" description="Basic and acidic residues" evidence="13">
    <location>
        <begin position="544"/>
        <end position="568"/>
    </location>
</feature>
<feature type="transmembrane region" description="Helical" evidence="14">
    <location>
        <begin position="156"/>
        <end position="174"/>
    </location>
</feature>
<dbReference type="GO" id="GO:0016020">
    <property type="term" value="C:membrane"/>
    <property type="evidence" value="ECO:0007669"/>
    <property type="project" value="UniProtKB-SubCell"/>
</dbReference>
<dbReference type="GO" id="GO:0046872">
    <property type="term" value="F:metal ion binding"/>
    <property type="evidence" value="ECO:0007669"/>
    <property type="project" value="UniProtKB-KW"/>
</dbReference>
<feature type="compositionally biased region" description="Basic and acidic residues" evidence="13">
    <location>
        <begin position="482"/>
        <end position="492"/>
    </location>
</feature>
<evidence type="ECO:0000256" key="8">
    <source>
        <dbReference type="ARBA" id="ARBA00023049"/>
    </source>
</evidence>
<keyword evidence="9 14" id="KW-0472">Membrane</keyword>
<name>A0A6J8BMA2_MYTCO</name>
<feature type="compositionally biased region" description="Polar residues" evidence="13">
    <location>
        <begin position="1124"/>
        <end position="1140"/>
    </location>
</feature>
<dbReference type="InterPro" id="IPR021980">
    <property type="entry name" value="PHTF1/2_N"/>
</dbReference>
<feature type="transmembrane region" description="Helical" evidence="14">
    <location>
        <begin position="1391"/>
        <end position="1412"/>
    </location>
</feature>
<evidence type="ECO:0000313" key="16">
    <source>
        <dbReference type="EMBL" id="CAC5383819.1"/>
    </source>
</evidence>
<feature type="region of interest" description="Disordered" evidence="13">
    <location>
        <begin position="744"/>
        <end position="784"/>
    </location>
</feature>
<dbReference type="GO" id="GO:0004222">
    <property type="term" value="F:metalloendopeptidase activity"/>
    <property type="evidence" value="ECO:0007669"/>
    <property type="project" value="InterPro"/>
</dbReference>
<dbReference type="InterPro" id="IPR001590">
    <property type="entry name" value="Peptidase_M12B"/>
</dbReference>
<comment type="subcellular location">
    <subcellularLocation>
        <location evidence="1">Membrane</location>
        <topology evidence="1">Multi-pass membrane protein</topology>
    </subcellularLocation>
</comment>
<keyword evidence="3 14" id="KW-0812">Transmembrane</keyword>
<evidence type="ECO:0000313" key="18">
    <source>
        <dbReference type="Proteomes" id="UP000507470"/>
    </source>
</evidence>
<evidence type="ECO:0000256" key="7">
    <source>
        <dbReference type="ARBA" id="ARBA00022989"/>
    </source>
</evidence>
<feature type="compositionally biased region" description="Basic and acidic residues" evidence="13">
    <location>
        <begin position="769"/>
        <end position="780"/>
    </location>
</feature>
<dbReference type="EMBL" id="CACVKT020003448">
    <property type="protein sequence ID" value="CAC5383820.1"/>
    <property type="molecule type" value="Genomic_DNA"/>
</dbReference>
<evidence type="ECO:0000256" key="4">
    <source>
        <dbReference type="ARBA" id="ARBA00022723"/>
    </source>
</evidence>
<dbReference type="Pfam" id="PF17771">
    <property type="entry name" value="ADAMTS_CR_2"/>
    <property type="match status" value="1"/>
</dbReference>
<feature type="region of interest" description="Disordered" evidence="13">
    <location>
        <begin position="482"/>
        <end position="502"/>
    </location>
</feature>
<feature type="domain" description="Peptidase M12B" evidence="15">
    <location>
        <begin position="1570"/>
        <end position="1801"/>
    </location>
</feature>
<feature type="transmembrane region" description="Helical" evidence="14">
    <location>
        <begin position="125"/>
        <end position="144"/>
    </location>
</feature>
<protein>
    <submittedName>
        <fullName evidence="17">Homeodomain transcription factor 1,Putative homeodomain transcription factor,Putative homeodomain transcription factor 2</fullName>
    </submittedName>
</protein>
<sequence length="2173" mass="244670">MDQIHDSVAWYQKKIGLHDKQLWEQSVDRKVLRGIRNAPRRSVRAKTEFIDVDLIRGSTFTRAKPQVSWTYISTNKESITYCKLPKVILFVLFFPFHYKWWLQQTSKRFFAFLLILWLQQTSKRFFAFLLILYTLQLLTTVVFCQNVGAKLAQDELTLCEVFFPIVLMLLLGYIHSTTVVSQSHVSHRSQRDIKSIREYQIRRKRNLSSSSPNHSCEKPLRNSSTLLQDVDRKSPPSVDRRPKRVVKNKEFVVKPKKNGGIESKSVSWSDAYQEEAFRIVPNDRIKKQESQDSEITTDEENNGSLKRAESFDSEIEKNINDSKKEITSDNLENLNLSLSGKPEENSGNCKIDADKKEKCQLNLKLSPGGFPHQENGATQHKHNNCHSNTGVDLLTSDIHLAEKCENNIIEGLKIPNFTDGTILKVENLTAEEAEEYMNPSIDSLSSITSSSSAPESNTLEYEGTSDLDNLAVGGSGIVDYKQTDKVQAKDNKPGSSFYRNPREQLNIIRHGENLSEDSGIDFTNKTLLFRSESVPLPSLHSKPKKEVMSDTDQERNNSGSESDKETQLKAKTALLQGLRRRSHTVGDESSESGPFYRTKRIIARNKESLKKDLSSSDGETSQASHASGHKLTSSDWEDRVQSDDTTSTYSSSCGSDVEIGNEAGQETSTTVLNSSSANQTAGENNIHVINLLQPELTLCEVFFPIVLMLLLGYIHSTTVVSQSHVSHRSQRDIKSIREYQIRRKRNLSSSSPNHSCEKPSRNSSTLLQDVDRKSPPSIDRRPKRVVKNKEFVVKPKKNGGIESKSVSWSDAYQEEAFRIVPDDRIKKQESQDSEITTDEENNGSLKRAESFDSEIEKNINDSKKEITSDNLENLNLSLSGKPEENSGNCKIEADKKEKCQLKLKLSPGGFPHQENGLKIPNFTDGTILKVENLTAEEAEEFMNPSIDSLSSITSSSSAPESNTLEYEGTSDLDNLAVGGSGIVDYKQTDKVQAKDNKPGSSFYRNPREQLNIIRHGENLSEDSGIDFTNKTLLFRSESVPLPLLHSKPKKEVMSDTDQERNNSGSESDKETQLKAKTALLQGLRRPLFHTVGDESSESGPFYRTKRIIARNKESLKKDLSSSDGETSQTSHASGHKLTSSDWEDRVQSDDTTSTYSSSCGSDVEIGNEAGQETSTTVLNSSSANQTAGENNIHVINLLQPPTSSSTVGHHYVPPDKVSCVIWEKGECQKVDLTALELGWTIIEKVDDIPESSDYILIGFTFSVLLCLVPLVFRLYHVKEFPSLMSLEIISFLSKVWCCLMHNSWRLNLIMMNGIIQRFWLSSVFFFLLSVADRTFKQRLLYAKHFCYLTSSRRAKKFDMPHFRLNKVRNIKTWLSIRSYLKKRGPQRSVDVIVSASFLITIVLITLMCLQLLKDADTYLDFLCNWELLFWSMTLGVYLFRFLTLGLKINKKYRNLSVLITEQINLYLQMEQKPHKKEELMVANNVLKLAEDLLKELESPFKVSGLQQTQKHGLFHSELSKHDTFHSELRKDDTFHSERRKDGSKKEENSKDAHLRYRRQALMATTSPANLTIEVLFVVDYAVYQRFLDFSNGSATDAENNIEIYYARIFDGLNRRYKGIESSELRFILKYSDLDVSKKPETSVWTTQIKQSPEVGSPREMVDTALALDRFLNWIVSTQDLPNFDYAILFSGYNLTYGGSASNTGLSYPSSICQNISLMATTMGGPVAIVEESFSDIKSIGIAAQELGRSLGARKDFDGNNCFPFELNIMTSKFTFPSKSKAPNLWKFSTCSIEYFEKYITDLLNITTENCLLTSEPSAYIANVPEFLRQRSADIVNIDDQCRTVYGPESFLCRALQGSDFGSVCYGAYCYVPQSQICSLILPGDGTLCSNKSICFEGRCSFAERANETLEDCPFGDQPFIPPNNDICKERISIRGFDCYQPQLRITCCQSCADQYTGIGGCEYGDRWSLCNASLCATYDNYTRDVRCCRKCSIKPYSKSSILTSTATEPTTEMEITSVTFGTPDSEMLTDKITTEILRISDSSIITDNIRTTFATSEQTFGSETPSFVSTDVQSVPYKTMSSIQEYSTGTELASKMSSTQRYSTGTEFDSTISSIQKYSTGTEYPSTMSSTKKYSTSTVDLSASDVMSSPTSHFTEITILSSTDLRKDTSRFL</sequence>
<feature type="compositionally biased region" description="Acidic residues" evidence="13">
    <location>
        <begin position="291"/>
        <end position="301"/>
    </location>
</feature>
<keyword evidence="5" id="KW-0378">Hydrolase</keyword>
<dbReference type="Pfam" id="PF01421">
    <property type="entry name" value="Reprolysin"/>
    <property type="match status" value="1"/>
</dbReference>
<evidence type="ECO:0000256" key="3">
    <source>
        <dbReference type="ARBA" id="ARBA00022692"/>
    </source>
</evidence>
<feature type="region of interest" description="Disordered" evidence="13">
    <location>
        <begin position="536"/>
        <end position="660"/>
    </location>
</feature>
<keyword evidence="4" id="KW-0479">Metal-binding</keyword>
<evidence type="ECO:0000256" key="5">
    <source>
        <dbReference type="ARBA" id="ARBA00022801"/>
    </source>
</evidence>
<dbReference type="EMBL" id="CACVKT020003448">
    <property type="protein sequence ID" value="CAC5383819.1"/>
    <property type="molecule type" value="Genomic_DNA"/>
</dbReference>
<keyword evidence="17" id="KW-0371">Homeobox</keyword>
<evidence type="ECO:0000313" key="17">
    <source>
        <dbReference type="EMBL" id="CAC5383820.1"/>
    </source>
</evidence>
<dbReference type="PROSITE" id="PS50215">
    <property type="entry name" value="ADAM_MEPRO"/>
    <property type="match status" value="1"/>
</dbReference>
<dbReference type="InterPro" id="IPR024079">
    <property type="entry name" value="MetalloPept_cat_dom_sf"/>
</dbReference>
<feature type="transmembrane region" description="Helical" evidence="14">
    <location>
        <begin position="84"/>
        <end position="102"/>
    </location>
</feature>
<feature type="region of interest" description="Disordered" evidence="13">
    <location>
        <begin position="1529"/>
        <end position="1552"/>
    </location>
</feature>
<keyword evidence="17" id="KW-0238">DNA-binding</keyword>
<feature type="transmembrane region" description="Helical" evidence="14">
    <location>
        <begin position="1560"/>
        <end position="1583"/>
    </location>
</feature>
<feature type="compositionally biased region" description="Basic and acidic residues" evidence="13">
    <location>
        <begin position="1049"/>
        <end position="1072"/>
    </location>
</feature>
<feature type="compositionally biased region" description="Low complexity" evidence="13">
    <location>
        <begin position="1149"/>
        <end position="1162"/>
    </location>
</feature>
<feature type="region of interest" description="Disordered" evidence="13">
    <location>
        <begin position="822"/>
        <end position="854"/>
    </location>
</feature>
<feature type="compositionally biased region" description="Polar residues" evidence="13">
    <location>
        <begin position="618"/>
        <end position="634"/>
    </location>
</feature>
<keyword evidence="2" id="KW-0645">Protease</keyword>
<keyword evidence="8" id="KW-0482">Metalloprotease</keyword>
<evidence type="ECO:0000259" key="15">
    <source>
        <dbReference type="PROSITE" id="PS50215"/>
    </source>
</evidence>
<organism evidence="16 18">
    <name type="scientific">Mytilus coruscus</name>
    <name type="common">Sea mussel</name>
    <dbReference type="NCBI Taxonomy" id="42192"/>
    <lineage>
        <taxon>Eukaryota</taxon>
        <taxon>Metazoa</taxon>
        <taxon>Spiralia</taxon>
        <taxon>Lophotrochozoa</taxon>
        <taxon>Mollusca</taxon>
        <taxon>Bivalvia</taxon>
        <taxon>Autobranchia</taxon>
        <taxon>Pteriomorphia</taxon>
        <taxon>Mytilida</taxon>
        <taxon>Mytiloidea</taxon>
        <taxon>Mytilidae</taxon>
        <taxon>Mytilinae</taxon>
        <taxon>Mytilus</taxon>
    </lineage>
</organism>
<feature type="region of interest" description="Disordered" evidence="13">
    <location>
        <begin position="942"/>
        <end position="971"/>
    </location>
</feature>
<dbReference type="GO" id="GO:0005783">
    <property type="term" value="C:endoplasmic reticulum"/>
    <property type="evidence" value="ECO:0007669"/>
    <property type="project" value="InterPro"/>
</dbReference>
<keyword evidence="7 14" id="KW-1133">Transmembrane helix</keyword>
<evidence type="ECO:0000256" key="12">
    <source>
        <dbReference type="PROSITE-ProRule" id="PRU00276"/>
    </source>
</evidence>
<dbReference type="PANTHER" id="PTHR12680">
    <property type="entry name" value="PUTATIVE HOMEODOMAIN TRANSCRIPTION FACTOR PHTF"/>
    <property type="match status" value="1"/>
</dbReference>
<comment type="caution">
    <text evidence="12">Lacks conserved residue(s) required for the propagation of feature annotation.</text>
</comment>
<dbReference type="PANTHER" id="PTHR12680:SF6">
    <property type="entry name" value="PROTEIN PHTF"/>
    <property type="match status" value="1"/>
</dbReference>
<dbReference type="Gene3D" id="3.40.1620.60">
    <property type="match status" value="1"/>
</dbReference>
<evidence type="ECO:0000256" key="1">
    <source>
        <dbReference type="ARBA" id="ARBA00004141"/>
    </source>
</evidence>
<feature type="active site" evidence="12">
    <location>
        <position position="1745"/>
    </location>
</feature>
<keyword evidence="10" id="KW-1015">Disulfide bond</keyword>
<evidence type="ECO:0000256" key="14">
    <source>
        <dbReference type="SAM" id="Phobius"/>
    </source>
</evidence>
<feature type="region of interest" description="Disordered" evidence="13">
    <location>
        <begin position="1113"/>
        <end position="1166"/>
    </location>
</feature>
<keyword evidence="6" id="KW-0862">Zinc</keyword>
<dbReference type="InterPro" id="IPR041645">
    <property type="entry name" value="ADAMTS_CR_2"/>
</dbReference>
<dbReference type="InterPro" id="IPR039775">
    <property type="entry name" value="PHTF1/2"/>
</dbReference>
<reference evidence="16 18" key="1">
    <citation type="submission" date="2020-06" db="EMBL/GenBank/DDBJ databases">
        <authorList>
            <person name="Li R."/>
            <person name="Bekaert M."/>
        </authorList>
    </citation>
    <scope>NUCLEOTIDE SEQUENCE [LARGE SCALE GENOMIC DNA]</scope>
    <source>
        <strain evidence="18">wild</strain>
        <strain evidence="16">Wild</strain>
    </source>
</reference>
<dbReference type="Pfam" id="PF12129">
    <property type="entry name" value="PHTF1-2_N"/>
    <property type="match status" value="1"/>
</dbReference>
<feature type="region of interest" description="Disordered" evidence="13">
    <location>
        <begin position="286"/>
        <end position="314"/>
    </location>
</feature>
<accession>A0A6J8BMA2</accession>
<feature type="compositionally biased region" description="Basic and acidic residues" evidence="13">
    <location>
        <begin position="987"/>
        <end position="997"/>
    </location>
</feature>
<feature type="region of interest" description="Disordered" evidence="13">
    <location>
        <begin position="1044"/>
        <end position="1072"/>
    </location>
</feature>
<feature type="transmembrane region" description="Helical" evidence="14">
    <location>
        <begin position="1427"/>
        <end position="1446"/>
    </location>
</feature>
<evidence type="ECO:0000256" key="6">
    <source>
        <dbReference type="ARBA" id="ARBA00022833"/>
    </source>
</evidence>
<dbReference type="Proteomes" id="UP000507470">
    <property type="component" value="Unassembled WGS sequence"/>
</dbReference>
<proteinExistence type="predicted"/>
<evidence type="ECO:0000256" key="13">
    <source>
        <dbReference type="SAM" id="MobiDB-lite"/>
    </source>
</evidence>
<feature type="region of interest" description="Disordered" evidence="13">
    <location>
        <begin position="205"/>
        <end position="246"/>
    </location>
</feature>
<feature type="compositionally biased region" description="Low complexity" evidence="13">
    <location>
        <begin position="439"/>
        <end position="460"/>
    </location>
</feature>
<feature type="region of interest" description="Disordered" evidence="13">
    <location>
        <begin position="987"/>
        <end position="1007"/>
    </location>
</feature>
<feature type="transmembrane region" description="Helical" evidence="14">
    <location>
        <begin position="1309"/>
        <end position="1331"/>
    </location>
</feature>
<evidence type="ECO:0000256" key="2">
    <source>
        <dbReference type="ARBA" id="ARBA00022670"/>
    </source>
</evidence>
<dbReference type="GO" id="GO:0003677">
    <property type="term" value="F:DNA binding"/>
    <property type="evidence" value="ECO:0007669"/>
    <property type="project" value="UniProtKB-KW"/>
</dbReference>
<feature type="compositionally biased region" description="Basic and acidic residues" evidence="13">
    <location>
        <begin position="604"/>
        <end position="614"/>
    </location>
</feature>
<feature type="compositionally biased region" description="Low complexity" evidence="13">
    <location>
        <begin position="943"/>
        <end position="965"/>
    </location>
</feature>
<feature type="transmembrane region" description="Helical" evidence="14">
    <location>
        <begin position="1254"/>
        <end position="1275"/>
    </location>
</feature>
<evidence type="ECO:0000256" key="9">
    <source>
        <dbReference type="ARBA" id="ARBA00023136"/>
    </source>
</evidence>
<feature type="compositionally biased region" description="Acidic residues" evidence="13">
    <location>
        <begin position="831"/>
        <end position="841"/>
    </location>
</feature>
<keyword evidence="11" id="KW-0325">Glycoprotein</keyword>
<keyword evidence="18" id="KW-1185">Reference proteome</keyword>
<dbReference type="GO" id="GO:0006508">
    <property type="term" value="P:proteolysis"/>
    <property type="evidence" value="ECO:0007669"/>
    <property type="project" value="UniProtKB-KW"/>
</dbReference>
<feature type="compositionally biased region" description="Low complexity" evidence="13">
    <location>
        <begin position="643"/>
        <end position="656"/>
    </location>
</feature>
<gene>
    <name evidence="16" type="ORF">MCOR_19522</name>
</gene>
<feature type="region of interest" description="Disordered" evidence="13">
    <location>
        <begin position="439"/>
        <end position="466"/>
    </location>
</feature>